<dbReference type="AlphaFoldDB" id="W2PJ90"/>
<protein>
    <submittedName>
        <fullName evidence="2">Uncharacterized protein</fullName>
    </submittedName>
</protein>
<reference evidence="2 3" key="2">
    <citation type="submission" date="2013-11" db="EMBL/GenBank/DDBJ databases">
        <title>The Genome Sequence of Phytophthora parasitica INRA-310.</title>
        <authorList>
            <consortium name="The Broad Institute Genomics Platform"/>
            <person name="Russ C."/>
            <person name="Tyler B."/>
            <person name="Panabieres F."/>
            <person name="Shan W."/>
            <person name="Tripathy S."/>
            <person name="Grunwald N."/>
            <person name="Machado M."/>
            <person name="Johnson C.S."/>
            <person name="Arredondo F."/>
            <person name="Hong C."/>
            <person name="Coffey M."/>
            <person name="Young S.K."/>
            <person name="Zeng Q."/>
            <person name="Gargeya S."/>
            <person name="Fitzgerald M."/>
            <person name="Abouelleil A."/>
            <person name="Alvarado L."/>
            <person name="Chapman S.B."/>
            <person name="Gainer-Dewar J."/>
            <person name="Goldberg J."/>
            <person name="Griggs A."/>
            <person name="Gujja S."/>
            <person name="Hansen M."/>
            <person name="Howarth C."/>
            <person name="Imamovic A."/>
            <person name="Ireland A."/>
            <person name="Larimer J."/>
            <person name="McCowan C."/>
            <person name="Murphy C."/>
            <person name="Pearson M."/>
            <person name="Poon T.W."/>
            <person name="Priest M."/>
            <person name="Roberts A."/>
            <person name="Saif S."/>
            <person name="Shea T."/>
            <person name="Sykes S."/>
            <person name="Wortman J."/>
            <person name="Nusbaum C."/>
            <person name="Birren B."/>
        </authorList>
    </citation>
    <scope>NUCLEOTIDE SEQUENCE [LARGE SCALE GENOMIC DNA]</scope>
    <source>
        <strain evidence="2 3">INRA-310</strain>
    </source>
</reference>
<dbReference type="EMBL" id="KI669635">
    <property type="protein sequence ID" value="ETN00701.1"/>
    <property type="molecule type" value="Genomic_DNA"/>
</dbReference>
<sequence>MLVQSTKSDPVKESVSSLLSKSPRRSSSSKGVDSSLPDMSSVYETTWSVVSIVLTKVIVRWLEGIRANAKMKSTKPVAAQVGCYCDGSEERSLMGVWGSKLPTRASSSRRRNAKSKTSCVLSAYSLETNGAE</sequence>
<feature type="compositionally biased region" description="Low complexity" evidence="1">
    <location>
        <begin position="14"/>
        <end position="38"/>
    </location>
</feature>
<evidence type="ECO:0000256" key="1">
    <source>
        <dbReference type="SAM" id="MobiDB-lite"/>
    </source>
</evidence>
<organism evidence="2 3">
    <name type="scientific">Phytophthora nicotianae (strain INRA-310)</name>
    <name type="common">Phytophthora parasitica</name>
    <dbReference type="NCBI Taxonomy" id="761204"/>
    <lineage>
        <taxon>Eukaryota</taxon>
        <taxon>Sar</taxon>
        <taxon>Stramenopiles</taxon>
        <taxon>Oomycota</taxon>
        <taxon>Peronosporomycetes</taxon>
        <taxon>Peronosporales</taxon>
        <taxon>Peronosporaceae</taxon>
        <taxon>Phytophthora</taxon>
    </lineage>
</organism>
<dbReference type="Proteomes" id="UP000018817">
    <property type="component" value="Unassembled WGS sequence"/>
</dbReference>
<dbReference type="RefSeq" id="XP_008914022.1">
    <property type="nucleotide sequence ID" value="XM_008915774.1"/>
</dbReference>
<name>W2PJ90_PHYN3</name>
<dbReference type="GeneID" id="20192817"/>
<gene>
    <name evidence="2" type="ORF">PPTG_24218</name>
</gene>
<dbReference type="VEuPathDB" id="FungiDB:PPTG_24218"/>
<accession>W2PJ90</accession>
<reference evidence="3" key="1">
    <citation type="submission" date="2011-12" db="EMBL/GenBank/DDBJ databases">
        <authorList>
            <consortium name="The Broad Institute Genome Sequencing Platform"/>
            <person name="Russ C."/>
            <person name="Tyler B."/>
            <person name="Panabieres F."/>
            <person name="Shan W."/>
            <person name="Tripathy S."/>
            <person name="Grunwald N."/>
            <person name="Machado M."/>
            <person name="Young S.K."/>
            <person name="Zeng Q."/>
            <person name="Gargeya S."/>
            <person name="Fitzgerald M."/>
            <person name="Haas B."/>
            <person name="Abouelleil A."/>
            <person name="Alvarado L."/>
            <person name="Arachchi H.M."/>
            <person name="Berlin A."/>
            <person name="Chapman S.B."/>
            <person name="Gearin G."/>
            <person name="Goldberg J."/>
            <person name="Griggs A."/>
            <person name="Gujja S."/>
            <person name="Hansen M."/>
            <person name="Heiman D."/>
            <person name="Howarth C."/>
            <person name="Larimer J."/>
            <person name="Lui A."/>
            <person name="MacDonald P.J.P."/>
            <person name="McCowen C."/>
            <person name="Montmayeur A."/>
            <person name="Murphy C."/>
            <person name="Neiman D."/>
            <person name="Pearson M."/>
            <person name="Priest M."/>
            <person name="Roberts A."/>
            <person name="Saif S."/>
            <person name="Shea T."/>
            <person name="Sisk P."/>
            <person name="Stolte C."/>
            <person name="Sykes S."/>
            <person name="Wortman J."/>
            <person name="Nusbaum C."/>
            <person name="Birren B."/>
        </authorList>
    </citation>
    <scope>NUCLEOTIDE SEQUENCE [LARGE SCALE GENOMIC DNA]</scope>
    <source>
        <strain evidence="3">INRA-310</strain>
    </source>
</reference>
<evidence type="ECO:0000313" key="2">
    <source>
        <dbReference type="EMBL" id="ETN00701.1"/>
    </source>
</evidence>
<evidence type="ECO:0000313" key="3">
    <source>
        <dbReference type="Proteomes" id="UP000018817"/>
    </source>
</evidence>
<proteinExistence type="predicted"/>
<feature type="region of interest" description="Disordered" evidence="1">
    <location>
        <begin position="1"/>
        <end position="38"/>
    </location>
</feature>